<dbReference type="EMBL" id="KN822023">
    <property type="protein sequence ID" value="KIM65284.1"/>
    <property type="molecule type" value="Genomic_DNA"/>
</dbReference>
<dbReference type="STRING" id="1036808.A0A0C3EAA8"/>
<organism evidence="2 3">
    <name type="scientific">Scleroderma citrinum Foug A</name>
    <dbReference type="NCBI Taxonomy" id="1036808"/>
    <lineage>
        <taxon>Eukaryota</taxon>
        <taxon>Fungi</taxon>
        <taxon>Dikarya</taxon>
        <taxon>Basidiomycota</taxon>
        <taxon>Agaricomycotina</taxon>
        <taxon>Agaricomycetes</taxon>
        <taxon>Agaricomycetidae</taxon>
        <taxon>Boletales</taxon>
        <taxon>Sclerodermatineae</taxon>
        <taxon>Sclerodermataceae</taxon>
        <taxon>Scleroderma</taxon>
    </lineage>
</organism>
<feature type="compositionally biased region" description="Basic and acidic residues" evidence="1">
    <location>
        <begin position="36"/>
        <end position="46"/>
    </location>
</feature>
<accession>A0A0C3EAA8</accession>
<evidence type="ECO:0000313" key="2">
    <source>
        <dbReference type="EMBL" id="KIM65284.1"/>
    </source>
</evidence>
<feature type="region of interest" description="Disordered" evidence="1">
    <location>
        <begin position="240"/>
        <end position="278"/>
    </location>
</feature>
<dbReference type="OrthoDB" id="2749714at2759"/>
<feature type="compositionally biased region" description="Polar residues" evidence="1">
    <location>
        <begin position="60"/>
        <end position="75"/>
    </location>
</feature>
<sequence length="517" mass="57949">MGSTRRRSRSPGPSAPSDSRTASRKRESIDGYSSKQHSEDVRDPRRPSASGDSRKASPQYIKSDSKAGSRSSRPSGTREPSRRYSEHPLIPSMPTVPAFVSHQQSSERLSLDEQRRVWHDRVDLMFFSITSRRDYTKIEKDLEYIKLLSQSSRVADLPEEDKARINAQRIALELQLETKRKEVNETVQRLMGTEFWPAIKASEFQNLEKTFTDVKKHVSEVKTSLEALQSSCNALLSVHGIATGSTSEPSHDTERPSKRRRMSEEAEAPSSSAGCATPELEAFREQLTGLSRHVSDLENHINQRQQIIQDEVELRINERLEEEGFFSPVEEIQVSQADIEAVVDAHHSVLMKNIQTTESEVGQLAEEVAALIIQRHELEQVCSSVQADNAELKSAVEDLTARAESADPAIINKEVQALNAALQAYISQSPSPADTKLSAEFIIGSLDNEVVHILREKFTPLLLEIRRELIDKVKDSHTQTYNTLFPKVTLLTRMVNIVTARVCQPETEPQAVISAHG</sequence>
<proteinExistence type="predicted"/>
<protein>
    <submittedName>
        <fullName evidence="2">Uncharacterized protein</fullName>
    </submittedName>
</protein>
<gene>
    <name evidence="2" type="ORF">SCLCIDRAFT_537903</name>
</gene>
<dbReference type="Proteomes" id="UP000053989">
    <property type="component" value="Unassembled WGS sequence"/>
</dbReference>
<name>A0A0C3EAA8_9AGAM</name>
<dbReference type="AlphaFoldDB" id="A0A0C3EAA8"/>
<reference evidence="3" key="2">
    <citation type="submission" date="2015-01" db="EMBL/GenBank/DDBJ databases">
        <title>Evolutionary Origins and Diversification of the Mycorrhizal Mutualists.</title>
        <authorList>
            <consortium name="DOE Joint Genome Institute"/>
            <consortium name="Mycorrhizal Genomics Consortium"/>
            <person name="Kohler A."/>
            <person name="Kuo A."/>
            <person name="Nagy L.G."/>
            <person name="Floudas D."/>
            <person name="Copeland A."/>
            <person name="Barry K.W."/>
            <person name="Cichocki N."/>
            <person name="Veneault-Fourrey C."/>
            <person name="LaButti K."/>
            <person name="Lindquist E.A."/>
            <person name="Lipzen A."/>
            <person name="Lundell T."/>
            <person name="Morin E."/>
            <person name="Murat C."/>
            <person name="Riley R."/>
            <person name="Ohm R."/>
            <person name="Sun H."/>
            <person name="Tunlid A."/>
            <person name="Henrissat B."/>
            <person name="Grigoriev I.V."/>
            <person name="Hibbett D.S."/>
            <person name="Martin F."/>
        </authorList>
    </citation>
    <scope>NUCLEOTIDE SEQUENCE [LARGE SCALE GENOMIC DNA]</scope>
    <source>
        <strain evidence="3">Foug A</strain>
    </source>
</reference>
<reference evidence="2 3" key="1">
    <citation type="submission" date="2014-04" db="EMBL/GenBank/DDBJ databases">
        <authorList>
            <consortium name="DOE Joint Genome Institute"/>
            <person name="Kuo A."/>
            <person name="Kohler A."/>
            <person name="Nagy L.G."/>
            <person name="Floudas D."/>
            <person name="Copeland A."/>
            <person name="Barry K.W."/>
            <person name="Cichocki N."/>
            <person name="Veneault-Fourrey C."/>
            <person name="LaButti K."/>
            <person name="Lindquist E.A."/>
            <person name="Lipzen A."/>
            <person name="Lundell T."/>
            <person name="Morin E."/>
            <person name="Murat C."/>
            <person name="Sun H."/>
            <person name="Tunlid A."/>
            <person name="Henrissat B."/>
            <person name="Grigoriev I.V."/>
            <person name="Hibbett D.S."/>
            <person name="Martin F."/>
            <person name="Nordberg H.P."/>
            <person name="Cantor M.N."/>
            <person name="Hua S.X."/>
        </authorList>
    </citation>
    <scope>NUCLEOTIDE SEQUENCE [LARGE SCALE GENOMIC DNA]</scope>
    <source>
        <strain evidence="2 3">Foug A</strain>
    </source>
</reference>
<dbReference type="HOGENOM" id="CLU_016818_0_0_1"/>
<evidence type="ECO:0000313" key="3">
    <source>
        <dbReference type="Proteomes" id="UP000053989"/>
    </source>
</evidence>
<feature type="compositionally biased region" description="Low complexity" evidence="1">
    <location>
        <begin position="10"/>
        <end position="20"/>
    </location>
</feature>
<keyword evidence="3" id="KW-1185">Reference proteome</keyword>
<evidence type="ECO:0000256" key="1">
    <source>
        <dbReference type="SAM" id="MobiDB-lite"/>
    </source>
</evidence>
<feature type="region of interest" description="Disordered" evidence="1">
    <location>
        <begin position="1"/>
        <end position="94"/>
    </location>
</feature>
<dbReference type="InParanoid" id="A0A0C3EAA8"/>